<dbReference type="PANTHER" id="PTHR46088:SF1">
    <property type="entry name" value="TUBULIN--TYROSINE LIGASE-LIKE PROTEIN 12"/>
    <property type="match status" value="1"/>
</dbReference>
<dbReference type="Gene3D" id="3.30.470.20">
    <property type="entry name" value="ATP-grasp fold, B domain"/>
    <property type="match status" value="1"/>
</dbReference>
<accession>A0A8S1CI73</accession>
<dbReference type="InterPro" id="IPR004344">
    <property type="entry name" value="TTL/TTLL_fam"/>
</dbReference>
<dbReference type="PROSITE" id="PS51221">
    <property type="entry name" value="TTL"/>
    <property type="match status" value="1"/>
</dbReference>
<evidence type="ECO:0000313" key="2">
    <source>
        <dbReference type="EMBL" id="CAB3371169.1"/>
    </source>
</evidence>
<protein>
    <recommendedName>
        <fullName evidence="1">Tubulin--tyrosine ligase-like protein 12 SET-like domain-containing protein</fullName>
    </recommendedName>
</protein>
<reference evidence="2 3" key="1">
    <citation type="submission" date="2020-04" db="EMBL/GenBank/DDBJ databases">
        <authorList>
            <person name="Alioto T."/>
            <person name="Alioto T."/>
            <person name="Gomez Garrido J."/>
        </authorList>
    </citation>
    <scope>NUCLEOTIDE SEQUENCE [LARGE SCALE GENOMIC DNA]</scope>
</reference>
<dbReference type="InterPro" id="IPR027749">
    <property type="entry name" value="TTLL12"/>
</dbReference>
<dbReference type="InterPro" id="IPR057954">
    <property type="entry name" value="SET_TTL12"/>
</dbReference>
<organism evidence="2 3">
    <name type="scientific">Cloeon dipterum</name>
    <dbReference type="NCBI Taxonomy" id="197152"/>
    <lineage>
        <taxon>Eukaryota</taxon>
        <taxon>Metazoa</taxon>
        <taxon>Ecdysozoa</taxon>
        <taxon>Arthropoda</taxon>
        <taxon>Hexapoda</taxon>
        <taxon>Insecta</taxon>
        <taxon>Pterygota</taxon>
        <taxon>Palaeoptera</taxon>
        <taxon>Ephemeroptera</taxon>
        <taxon>Pisciforma</taxon>
        <taxon>Baetidae</taxon>
        <taxon>Cloeon</taxon>
    </lineage>
</organism>
<evidence type="ECO:0000313" key="3">
    <source>
        <dbReference type="Proteomes" id="UP000494165"/>
    </source>
</evidence>
<dbReference type="Proteomes" id="UP000494165">
    <property type="component" value="Unassembled WGS sequence"/>
</dbReference>
<dbReference type="GO" id="GO:0005737">
    <property type="term" value="C:cytoplasm"/>
    <property type="evidence" value="ECO:0007669"/>
    <property type="project" value="TreeGrafter"/>
</dbReference>
<sequence>MHVVTPEMDQFLALHKYQLESSCIPKIFWESLERKLRLQTFDAGHAFSLMKFDYEERGRGPREPVWAVVVTAEDGVSESDPESIYLVDHAWTFRVNGAKEQLQSCPQLLERLANMMDVSADEPEALVELVAEELWRYAQCYSLNASEAEERTPIWYIMDEVGSGVQHADQPNVRIVPFVHLPDRITYSLMFPLEDLANGTIVGRDFAEGPETDPDVRKALLLPWQPETSFLDEPFQQSEPPPSFFEDGRVAETLSDPDIEVDLDKIARPIRVYSEYSEVNKALSHPDFIIVNTPEEADLLWLTHHYKDFKSLGPNRFVNQFPYESVITVKDLLCVVCRRKADPGKECNSQTLEMQPAWLPTTYNLKTELPLFVSYFEHRDDRGLDNHWICKPWNLARGLDTHISKNINFILRLPQSGPKIAQKYVEDPVLFTRVGIGPVKFDVRYVILLKSVQPLTAYVYKEFFVRFANLPFHLADLEQYERHFTVMNYGNPEQLCHMKCAQFVIEFEQQYENMKWVDVEADILVALRGALEAAASKPPPQGIPHSPQSRAVYAADLMLSWSDEKEKIQPKLLEINWMPDCQRACQYYPSFYNDIFSTLFLGDTRGKNVIPI</sequence>
<dbReference type="OrthoDB" id="60477at2759"/>
<evidence type="ECO:0000259" key="1">
    <source>
        <dbReference type="Pfam" id="PF25556"/>
    </source>
</evidence>
<dbReference type="EMBL" id="CADEPI010000058">
    <property type="protein sequence ID" value="CAB3371169.1"/>
    <property type="molecule type" value="Genomic_DNA"/>
</dbReference>
<dbReference type="Pfam" id="PF03133">
    <property type="entry name" value="TTL"/>
    <property type="match status" value="1"/>
</dbReference>
<dbReference type="PANTHER" id="PTHR46088">
    <property type="entry name" value="TUBULIN--TYROSINE LIGASE-LIKE PROTEIN 12"/>
    <property type="match status" value="1"/>
</dbReference>
<dbReference type="AlphaFoldDB" id="A0A8S1CI73"/>
<keyword evidence="3" id="KW-1185">Reference proteome</keyword>
<name>A0A8S1CI73_9INSE</name>
<dbReference type="Pfam" id="PF25556">
    <property type="entry name" value="SET_TTL"/>
    <property type="match status" value="1"/>
</dbReference>
<gene>
    <name evidence="2" type="ORF">CLODIP_2_CD08519</name>
</gene>
<feature type="domain" description="Tubulin--tyrosine ligase-like protein 12 SET-like" evidence="1">
    <location>
        <begin position="64"/>
        <end position="227"/>
    </location>
</feature>
<proteinExistence type="predicted"/>
<comment type="caution">
    <text evidence="2">The sequence shown here is derived from an EMBL/GenBank/DDBJ whole genome shotgun (WGS) entry which is preliminary data.</text>
</comment>